<dbReference type="AlphaFoldDB" id="A0A1M7TS49"/>
<protein>
    <submittedName>
        <fullName evidence="2">Competence protein CoiA-like family protein</fullName>
    </submittedName>
</protein>
<dbReference type="OrthoDB" id="4212451at2"/>
<evidence type="ECO:0000313" key="3">
    <source>
        <dbReference type="Proteomes" id="UP000184096"/>
    </source>
</evidence>
<dbReference type="Pfam" id="PF25164">
    <property type="entry name" value="CoiA_N"/>
    <property type="match status" value="1"/>
</dbReference>
<evidence type="ECO:0000259" key="1">
    <source>
        <dbReference type="Pfam" id="PF25164"/>
    </source>
</evidence>
<dbReference type="InterPro" id="IPR057253">
    <property type="entry name" value="CoiA-like_N"/>
</dbReference>
<proteinExistence type="predicted"/>
<evidence type="ECO:0000313" key="2">
    <source>
        <dbReference type="EMBL" id="SHN73579.1"/>
    </source>
</evidence>
<feature type="domain" description="Competence protein CoiA-like N-terminal" evidence="1">
    <location>
        <begin position="20"/>
        <end position="49"/>
    </location>
</feature>
<accession>A0A1M7TS49</accession>
<organism evidence="2 3">
    <name type="scientific">Bradyrhizobium erythrophlei</name>
    <dbReference type="NCBI Taxonomy" id="1437360"/>
    <lineage>
        <taxon>Bacteria</taxon>
        <taxon>Pseudomonadati</taxon>
        <taxon>Pseudomonadota</taxon>
        <taxon>Alphaproteobacteria</taxon>
        <taxon>Hyphomicrobiales</taxon>
        <taxon>Nitrobacteraceae</taxon>
        <taxon>Bradyrhizobium</taxon>
    </lineage>
</organism>
<dbReference type="Proteomes" id="UP000184096">
    <property type="component" value="Chromosome I"/>
</dbReference>
<keyword evidence="3" id="KW-1185">Reference proteome</keyword>
<dbReference type="EMBL" id="LT670849">
    <property type="protein sequence ID" value="SHN73579.1"/>
    <property type="molecule type" value="Genomic_DNA"/>
</dbReference>
<name>A0A1M7TS49_9BRAD</name>
<reference evidence="3" key="1">
    <citation type="submission" date="2016-11" db="EMBL/GenBank/DDBJ databases">
        <authorList>
            <person name="Varghese N."/>
            <person name="Submissions S."/>
        </authorList>
    </citation>
    <scope>NUCLEOTIDE SEQUENCE [LARGE SCALE GENOMIC DNA]</scope>
    <source>
        <strain evidence="3">GAS401</strain>
    </source>
</reference>
<gene>
    <name evidence="2" type="ORF">SAMN05444170_2514</name>
</gene>
<sequence>MKFALVNAQRVEAHPGGRGMCPNCNGEVIAKCGAHRVSHWAHRGVRDCDSWAEKETEWHRAWKNKFPADWQEIIQYDGQSGEKHIADVRTPHGLVIEFQHSHLDPLERTKRERFYGNMIWIVDGTRLQRDYPRFNKGKDDFRRTPINGYFLLTFPDQCFPTMWLESSIPVIFDFRGLDESRAPDPFRDGLWCLLPGRAEGSAVVVGMSREQFLQVAPSRPRLIAVQEYLDGLTQWIRGTRAAPRFPGIPGGGWPRRRFKRF</sequence>